<feature type="compositionally biased region" description="Basic and acidic residues" evidence="1">
    <location>
        <begin position="25"/>
        <end position="42"/>
    </location>
</feature>
<dbReference type="AlphaFoldDB" id="A0AAJ0B8U6"/>
<protein>
    <submittedName>
        <fullName evidence="2">Uncharacterized protein</fullName>
    </submittedName>
</protein>
<proteinExistence type="predicted"/>
<keyword evidence="3" id="KW-1185">Reference proteome</keyword>
<accession>A0AAJ0B8U6</accession>
<evidence type="ECO:0000313" key="2">
    <source>
        <dbReference type="EMBL" id="KAK1753340.1"/>
    </source>
</evidence>
<reference evidence="2" key="1">
    <citation type="submission" date="2023-06" db="EMBL/GenBank/DDBJ databases">
        <title>Genome-scale phylogeny and comparative genomics of the fungal order Sordariales.</title>
        <authorList>
            <consortium name="Lawrence Berkeley National Laboratory"/>
            <person name="Hensen N."/>
            <person name="Bonometti L."/>
            <person name="Westerberg I."/>
            <person name="Brannstrom I.O."/>
            <person name="Guillou S."/>
            <person name="Cros-Aarteil S."/>
            <person name="Calhoun S."/>
            <person name="Haridas S."/>
            <person name="Kuo A."/>
            <person name="Mondo S."/>
            <person name="Pangilinan J."/>
            <person name="Riley R."/>
            <person name="Labutti K."/>
            <person name="Andreopoulos B."/>
            <person name="Lipzen A."/>
            <person name="Chen C."/>
            <person name="Yanf M."/>
            <person name="Daum C."/>
            <person name="Ng V."/>
            <person name="Clum A."/>
            <person name="Steindorff A."/>
            <person name="Ohm R."/>
            <person name="Martin F."/>
            <person name="Silar P."/>
            <person name="Natvig D."/>
            <person name="Lalanne C."/>
            <person name="Gautier V."/>
            <person name="Ament-Velasquez S.L."/>
            <person name="Kruys A."/>
            <person name="Hutchinson M.I."/>
            <person name="Powell A.J."/>
            <person name="Barry K."/>
            <person name="Miller A.N."/>
            <person name="Grigoriev I.V."/>
            <person name="Debuchy R."/>
            <person name="Gladieux P."/>
            <person name="Thoren M.H."/>
            <person name="Johannesson H."/>
        </authorList>
    </citation>
    <scope>NUCLEOTIDE SEQUENCE</scope>
    <source>
        <strain evidence="2">PSN4</strain>
    </source>
</reference>
<evidence type="ECO:0000313" key="3">
    <source>
        <dbReference type="Proteomes" id="UP001239445"/>
    </source>
</evidence>
<gene>
    <name evidence="2" type="ORF">QBC47DRAFT_431859</name>
</gene>
<dbReference type="EMBL" id="MU839838">
    <property type="protein sequence ID" value="KAK1753340.1"/>
    <property type="molecule type" value="Genomic_DNA"/>
</dbReference>
<evidence type="ECO:0000256" key="1">
    <source>
        <dbReference type="SAM" id="MobiDB-lite"/>
    </source>
</evidence>
<name>A0AAJ0B8U6_9PEZI</name>
<organism evidence="2 3">
    <name type="scientific">Echria macrotheca</name>
    <dbReference type="NCBI Taxonomy" id="438768"/>
    <lineage>
        <taxon>Eukaryota</taxon>
        <taxon>Fungi</taxon>
        <taxon>Dikarya</taxon>
        <taxon>Ascomycota</taxon>
        <taxon>Pezizomycotina</taxon>
        <taxon>Sordariomycetes</taxon>
        <taxon>Sordariomycetidae</taxon>
        <taxon>Sordariales</taxon>
        <taxon>Schizotheciaceae</taxon>
        <taxon>Echria</taxon>
    </lineage>
</organism>
<comment type="caution">
    <text evidence="2">The sequence shown here is derived from an EMBL/GenBank/DDBJ whole genome shotgun (WGS) entry which is preliminary data.</text>
</comment>
<feature type="region of interest" description="Disordered" evidence="1">
    <location>
        <begin position="142"/>
        <end position="176"/>
    </location>
</feature>
<feature type="region of interest" description="Disordered" evidence="1">
    <location>
        <begin position="25"/>
        <end position="45"/>
    </location>
</feature>
<sequence length="284" mass="32942">MAFTMRYEQHYERCADPILTTYHHQSDAQDHGVHTDGHDHNNRQTGWQRSIPTVMIFIPVDNCDCLRASYYSMLADFHEQIMSGLREYFGFQYNQFTEQPVFTSKHKQATGAYKMPSFRTECHQHYERCGMFLKTTTYESPESTQQVTVTNKDNNELEKANSPTTTKGYNKPGESRAYMYPSPPAQTSNPTCSDANHKALPSHLPILNMGRIFVSPDNCNWCIQILLQEAREQQEQENEQDWTQQRIEEAIDAIIANDNMDYTTTYTSADANQFEQKEDDPIFK</sequence>
<feature type="compositionally biased region" description="Polar residues" evidence="1">
    <location>
        <begin position="142"/>
        <end position="152"/>
    </location>
</feature>
<dbReference type="Proteomes" id="UP001239445">
    <property type="component" value="Unassembled WGS sequence"/>
</dbReference>